<dbReference type="AlphaFoldDB" id="A0A8H6HQY3"/>
<evidence type="ECO:0000313" key="1">
    <source>
        <dbReference type="EMBL" id="KAF6751560.1"/>
    </source>
</evidence>
<name>A0A8H6HQY3_9AGAR</name>
<dbReference type="Proteomes" id="UP000521943">
    <property type="component" value="Unassembled WGS sequence"/>
</dbReference>
<comment type="caution">
    <text evidence="1">The sequence shown here is derived from an EMBL/GenBank/DDBJ whole genome shotgun (WGS) entry which is preliminary data.</text>
</comment>
<gene>
    <name evidence="1" type="ORF">DFP72DRAFT_1047729</name>
</gene>
<evidence type="ECO:0000313" key="2">
    <source>
        <dbReference type="Proteomes" id="UP000521943"/>
    </source>
</evidence>
<protein>
    <submittedName>
        <fullName evidence="1">Uncharacterized protein</fullName>
    </submittedName>
</protein>
<reference evidence="1 2" key="1">
    <citation type="submission" date="2020-07" db="EMBL/GenBank/DDBJ databases">
        <title>Comparative genomics of pyrophilous fungi reveals a link between fire events and developmental genes.</title>
        <authorList>
            <consortium name="DOE Joint Genome Institute"/>
            <person name="Steindorff A.S."/>
            <person name="Carver A."/>
            <person name="Calhoun S."/>
            <person name="Stillman K."/>
            <person name="Liu H."/>
            <person name="Lipzen A."/>
            <person name="Pangilinan J."/>
            <person name="Labutti K."/>
            <person name="Bruns T.D."/>
            <person name="Grigoriev I.V."/>
        </authorList>
    </citation>
    <scope>NUCLEOTIDE SEQUENCE [LARGE SCALE GENOMIC DNA]</scope>
    <source>
        <strain evidence="1 2">CBS 144469</strain>
    </source>
</reference>
<dbReference type="EMBL" id="JACGCI010000049">
    <property type="protein sequence ID" value="KAF6751560.1"/>
    <property type="molecule type" value="Genomic_DNA"/>
</dbReference>
<accession>A0A8H6HQY3</accession>
<proteinExistence type="predicted"/>
<organism evidence="1 2">
    <name type="scientific">Ephemerocybe angulata</name>
    <dbReference type="NCBI Taxonomy" id="980116"/>
    <lineage>
        <taxon>Eukaryota</taxon>
        <taxon>Fungi</taxon>
        <taxon>Dikarya</taxon>
        <taxon>Basidiomycota</taxon>
        <taxon>Agaricomycotina</taxon>
        <taxon>Agaricomycetes</taxon>
        <taxon>Agaricomycetidae</taxon>
        <taxon>Agaricales</taxon>
        <taxon>Agaricineae</taxon>
        <taxon>Psathyrellaceae</taxon>
        <taxon>Ephemerocybe</taxon>
    </lineage>
</organism>
<sequence length="377" mass="42639">MQPQAPTLSSSQERNPEAKLKTGIQFLAFETLDQIAQYLFYTPADLTSFMLVCRYMALVAEDVRYKTIIIEGTVGRKQLSNLLSGSDPSKRCLLKILRIWYRGWTPNLQTLWLNIDNAGCAHLIECMKRSGLTRKAEHPAVVIRDISIGPFSFLTLPNLHYLRITGPFKIGSIGAYRHLSELEMQKPLNHEEFAEVISIAEGSQLGPSLETLSIRLEGAIDTCLALPILSHAFPNIRNLAFDKASLVVKDVLQLVGATDPLFRHTRNLLLNRRYACRVPKRALAHQHGEYEGLTRLTMDSQLELVATRHQRLVRIGIGRNLFELDNSGTFQHTLLDFSSETAIWDRIFGVQFSTSRFSGVPPRPGRRLISAHFRYVD</sequence>
<keyword evidence="2" id="KW-1185">Reference proteome</keyword>